<dbReference type="PANTHER" id="PTHR43630">
    <property type="entry name" value="POLY-BETA-1,6-N-ACETYL-D-GLUCOSAMINE SYNTHASE"/>
    <property type="match status" value="1"/>
</dbReference>
<evidence type="ECO:0000313" key="4">
    <source>
        <dbReference type="Proteomes" id="UP001221302"/>
    </source>
</evidence>
<evidence type="ECO:0000256" key="1">
    <source>
        <dbReference type="ARBA" id="ARBA00038494"/>
    </source>
</evidence>
<organism evidence="3 4">
    <name type="scientific">Stygiobacter electus</name>
    <dbReference type="NCBI Taxonomy" id="3032292"/>
    <lineage>
        <taxon>Bacteria</taxon>
        <taxon>Pseudomonadati</taxon>
        <taxon>Ignavibacteriota</taxon>
        <taxon>Ignavibacteria</taxon>
        <taxon>Ignavibacteriales</taxon>
        <taxon>Melioribacteraceae</taxon>
        <taxon>Stygiobacter</taxon>
    </lineage>
</organism>
<feature type="domain" description="Glycosyltransferase 2-like" evidence="2">
    <location>
        <begin position="5"/>
        <end position="140"/>
    </location>
</feature>
<dbReference type="Pfam" id="PF00535">
    <property type="entry name" value="Glycos_transf_2"/>
    <property type="match status" value="1"/>
</dbReference>
<dbReference type="CDD" id="cd02511">
    <property type="entry name" value="Beta4Glucosyltransferase"/>
    <property type="match status" value="1"/>
</dbReference>
<comment type="caution">
    <text evidence="3">The sequence shown here is derived from an EMBL/GenBank/DDBJ whole genome shotgun (WGS) entry which is preliminary data.</text>
</comment>
<dbReference type="InterPro" id="IPR001173">
    <property type="entry name" value="Glyco_trans_2-like"/>
</dbReference>
<dbReference type="PANTHER" id="PTHR43630:SF2">
    <property type="entry name" value="GLYCOSYLTRANSFERASE"/>
    <property type="match status" value="1"/>
</dbReference>
<keyword evidence="4" id="KW-1185">Reference proteome</keyword>
<dbReference type="Gene3D" id="3.90.550.10">
    <property type="entry name" value="Spore Coat Polysaccharide Biosynthesis Protein SpsA, Chain A"/>
    <property type="match status" value="1"/>
</dbReference>
<protein>
    <submittedName>
        <fullName evidence="3">Glycosyltransferase</fullName>
        <ecNumber evidence="3">2.4.-.-</ecNumber>
    </submittedName>
</protein>
<name>A0AAE3NYY0_9BACT</name>
<dbReference type="SUPFAM" id="SSF48452">
    <property type="entry name" value="TPR-like"/>
    <property type="match status" value="2"/>
</dbReference>
<dbReference type="Pfam" id="PF14559">
    <property type="entry name" value="TPR_19"/>
    <property type="match status" value="1"/>
</dbReference>
<reference evidence="3" key="1">
    <citation type="submission" date="2023-03" db="EMBL/GenBank/DDBJ databases">
        <title>Stygiobacter electus gen. nov., sp. nov., facultatively anaerobic thermotolerant bacterium of the class Ignavibacteria from a well of Yessentuki mineral water deposit.</title>
        <authorList>
            <person name="Podosokorskaya O.A."/>
            <person name="Elcheninov A.G."/>
            <person name="Petrova N.F."/>
            <person name="Zavarzina D.G."/>
            <person name="Kublanov I.V."/>
            <person name="Merkel A.Y."/>
        </authorList>
    </citation>
    <scope>NUCLEOTIDE SEQUENCE</scope>
    <source>
        <strain evidence="3">09-Me</strain>
    </source>
</reference>
<evidence type="ECO:0000259" key="2">
    <source>
        <dbReference type="Pfam" id="PF00535"/>
    </source>
</evidence>
<dbReference type="GO" id="GO:0016757">
    <property type="term" value="F:glycosyltransferase activity"/>
    <property type="evidence" value="ECO:0007669"/>
    <property type="project" value="UniProtKB-KW"/>
</dbReference>
<dbReference type="SUPFAM" id="SSF53448">
    <property type="entry name" value="Nucleotide-diphospho-sugar transferases"/>
    <property type="match status" value="1"/>
</dbReference>
<dbReference type="Proteomes" id="UP001221302">
    <property type="component" value="Unassembled WGS sequence"/>
</dbReference>
<dbReference type="InterPro" id="IPR011990">
    <property type="entry name" value="TPR-like_helical_dom_sf"/>
</dbReference>
<dbReference type="EMBL" id="JARGDL010000003">
    <property type="protein sequence ID" value="MDF1611209.1"/>
    <property type="molecule type" value="Genomic_DNA"/>
</dbReference>
<dbReference type="Gene3D" id="1.25.40.10">
    <property type="entry name" value="Tetratricopeptide repeat domain"/>
    <property type="match status" value="2"/>
</dbReference>
<sequence>MSKISLCMIIKNEEKYLSECLESVKNAVDEIIVVDTGSTDNSIDIAKNYGAKIFQFEWINDFSAARNYSIEQATGDWILYLDADERLDSSSITELKRLTSTKQKVVYNCVVRNIDSTYGHDNSNRYPRLFPNNEGIKFEGKVHEQISNSLIENEIEIKNSSILIIHIGYNISTEEKRKKAERNLALLLQEYSTNKSPYIAYQLGLTYQILNDYDNAINYLKIAGENIKLERNLRAICYTQMAFILHQSHKVQEAEKNILLATKLDERQPYSYYLASKISLRKNELTLAEEKCKRAYLLNQDQLLKEFNQTQVIHLDPEEVIFYGLTLALQNRNTPNYQFYQKELYQLYTSRDGKNSLRASAMQKVFLNSSFTIDEADTIINMINNSNINFFIFMFGNNPYKQQILLLAEKLLKKFPESVDVKKLLAKLLDEFGRVDEAIKILESVIVEDQKDPSIYFYLITYYLKQGSQDKIKPVVQKLEKNFSNIPEVMSRVRTLKRKLLMLTTVPL</sequence>
<dbReference type="AlphaFoldDB" id="A0AAE3NYY0"/>
<dbReference type="InterPro" id="IPR019734">
    <property type="entry name" value="TPR_rpt"/>
</dbReference>
<dbReference type="SMART" id="SM00028">
    <property type="entry name" value="TPR"/>
    <property type="match status" value="4"/>
</dbReference>
<comment type="similarity">
    <text evidence="1">Belongs to the glycosyltransferase 2 family. WaaE/KdtX subfamily.</text>
</comment>
<gene>
    <name evidence="3" type="ORF">P0M35_03540</name>
</gene>
<accession>A0AAE3NYY0</accession>
<dbReference type="RefSeq" id="WP_321534976.1">
    <property type="nucleotide sequence ID" value="NZ_JARGDL010000003.1"/>
</dbReference>
<keyword evidence="3" id="KW-0808">Transferase</keyword>
<proteinExistence type="inferred from homology"/>
<dbReference type="InterPro" id="IPR029044">
    <property type="entry name" value="Nucleotide-diphossugar_trans"/>
</dbReference>
<keyword evidence="3" id="KW-0328">Glycosyltransferase</keyword>
<dbReference type="EC" id="2.4.-.-" evidence="3"/>
<evidence type="ECO:0000313" key="3">
    <source>
        <dbReference type="EMBL" id="MDF1611209.1"/>
    </source>
</evidence>